<evidence type="ECO:0000256" key="4">
    <source>
        <dbReference type="ARBA" id="ARBA00022729"/>
    </source>
</evidence>
<name>A0A6I3ID14_9MICO</name>
<dbReference type="Proteomes" id="UP000431092">
    <property type="component" value="Unassembled WGS sequence"/>
</dbReference>
<sequence>MIRIVKVATALTAASLALAACGSPNDTESGSSGTSSGASGGSAVKVGMAYDVGGRGDQSFNDSAAKGLDEAKAQLGAQTKESVATAGEAESAREERLQQLVEAGYTNVVAVGFAYAPAVKKVAADNPEAKFALVDSTDAKAANIQNIVFSEQEGSYLAGVVAAKKSKTGNVGFVGGVQTDLIKKFEAGYVAGAKATNPNIKVQVKYLTQPPNFSGFADPAAGKTAAEGMLSAGADVVYHAAGGSGSGVFTAVKAKNAMAIGVDSDQAKTAQADVRDVVITSVVKRVDVGVLEFIKQVKDGNLKSGEAVFDLKSNGVELATTGGKIDDLKAELDKVKADIVSGKIVVPTKP</sequence>
<evidence type="ECO:0000259" key="9">
    <source>
        <dbReference type="Pfam" id="PF02608"/>
    </source>
</evidence>
<dbReference type="RefSeq" id="WP_154593176.1">
    <property type="nucleotide sequence ID" value="NZ_WLVL01000028.1"/>
</dbReference>
<dbReference type="InterPro" id="IPR028082">
    <property type="entry name" value="Peripla_BP_I"/>
</dbReference>
<comment type="caution">
    <text evidence="10">The sequence shown here is derived from an EMBL/GenBank/DDBJ whole genome shotgun (WGS) entry which is preliminary data.</text>
</comment>
<evidence type="ECO:0000256" key="7">
    <source>
        <dbReference type="SAM" id="MobiDB-lite"/>
    </source>
</evidence>
<feature type="region of interest" description="Disordered" evidence="7">
    <location>
        <begin position="22"/>
        <end position="41"/>
    </location>
</feature>
<evidence type="ECO:0000313" key="10">
    <source>
        <dbReference type="EMBL" id="MTB71872.1"/>
    </source>
</evidence>
<keyword evidence="11" id="KW-1185">Reference proteome</keyword>
<feature type="signal peptide" evidence="8">
    <location>
        <begin position="1"/>
        <end position="19"/>
    </location>
</feature>
<dbReference type="InterPro" id="IPR003760">
    <property type="entry name" value="PnrA-like"/>
</dbReference>
<reference evidence="10 11" key="1">
    <citation type="submission" date="2019-11" db="EMBL/GenBank/DDBJ databases">
        <title>Whole genome sequencing identifies a novel species of the genus Arsenicicoccus isolated from human blood.</title>
        <authorList>
            <person name="Jeong J.H."/>
            <person name="Kweon O.J."/>
            <person name="Kim H.R."/>
            <person name="Kim T.-H."/>
            <person name="Ha S.-M."/>
            <person name="Lee M.-K."/>
        </authorList>
    </citation>
    <scope>NUCLEOTIDE SEQUENCE [LARGE SCALE GENOMIC DNA]</scope>
    <source>
        <strain evidence="10 11">MKL-02</strain>
    </source>
</reference>
<dbReference type="GO" id="GO:0005886">
    <property type="term" value="C:plasma membrane"/>
    <property type="evidence" value="ECO:0007669"/>
    <property type="project" value="UniProtKB-SubCell"/>
</dbReference>
<evidence type="ECO:0000256" key="3">
    <source>
        <dbReference type="ARBA" id="ARBA00022475"/>
    </source>
</evidence>
<evidence type="ECO:0000256" key="5">
    <source>
        <dbReference type="ARBA" id="ARBA00023136"/>
    </source>
</evidence>
<dbReference type="AlphaFoldDB" id="A0A6I3ID14"/>
<evidence type="ECO:0000256" key="2">
    <source>
        <dbReference type="ARBA" id="ARBA00008610"/>
    </source>
</evidence>
<proteinExistence type="inferred from homology"/>
<accession>A0A6I3ID14</accession>
<feature type="chain" id="PRO_5026147152" evidence="8">
    <location>
        <begin position="20"/>
        <end position="350"/>
    </location>
</feature>
<dbReference type="SUPFAM" id="SSF53822">
    <property type="entry name" value="Periplasmic binding protein-like I"/>
    <property type="match status" value="1"/>
</dbReference>
<protein>
    <submittedName>
        <fullName evidence="10">BMP family ABC transporter substrate-binding protein</fullName>
    </submittedName>
</protein>
<organism evidence="10 11">
    <name type="scientific">Arsenicicoccus cauae</name>
    <dbReference type="NCBI Taxonomy" id="2663847"/>
    <lineage>
        <taxon>Bacteria</taxon>
        <taxon>Bacillati</taxon>
        <taxon>Actinomycetota</taxon>
        <taxon>Actinomycetes</taxon>
        <taxon>Micrococcales</taxon>
        <taxon>Intrasporangiaceae</taxon>
        <taxon>Arsenicicoccus</taxon>
    </lineage>
</organism>
<gene>
    <name evidence="10" type="ORF">GGG17_07800</name>
</gene>
<dbReference type="CDD" id="cd06354">
    <property type="entry name" value="PBP1_PrnA-like"/>
    <property type="match status" value="1"/>
</dbReference>
<evidence type="ECO:0000256" key="6">
    <source>
        <dbReference type="ARBA" id="ARBA00023288"/>
    </source>
</evidence>
<dbReference type="PANTHER" id="PTHR34296:SF2">
    <property type="entry name" value="ABC TRANSPORTER GUANOSINE-BINDING PROTEIN NUPN"/>
    <property type="match status" value="1"/>
</dbReference>
<evidence type="ECO:0000313" key="11">
    <source>
        <dbReference type="Proteomes" id="UP000431092"/>
    </source>
</evidence>
<dbReference type="Pfam" id="PF02608">
    <property type="entry name" value="Bmp"/>
    <property type="match status" value="1"/>
</dbReference>
<keyword evidence="3" id="KW-1003">Cell membrane</keyword>
<dbReference type="Gene3D" id="3.40.50.2300">
    <property type="match status" value="2"/>
</dbReference>
<dbReference type="InterPro" id="IPR050957">
    <property type="entry name" value="BMP_lipoprotein"/>
</dbReference>
<evidence type="ECO:0000256" key="1">
    <source>
        <dbReference type="ARBA" id="ARBA00004193"/>
    </source>
</evidence>
<dbReference type="PROSITE" id="PS51257">
    <property type="entry name" value="PROKAR_LIPOPROTEIN"/>
    <property type="match status" value="1"/>
</dbReference>
<feature type="compositionally biased region" description="Low complexity" evidence="7">
    <location>
        <begin position="29"/>
        <end position="41"/>
    </location>
</feature>
<keyword evidence="4 8" id="KW-0732">Signal</keyword>
<comment type="subcellular location">
    <subcellularLocation>
        <location evidence="1">Cell membrane</location>
        <topology evidence="1">Lipid-anchor</topology>
    </subcellularLocation>
</comment>
<comment type="similarity">
    <text evidence="2">Belongs to the BMP lipoprotein family.</text>
</comment>
<dbReference type="PANTHER" id="PTHR34296">
    <property type="entry name" value="TRANSCRIPTIONAL ACTIVATOR PROTEIN MED"/>
    <property type="match status" value="1"/>
</dbReference>
<keyword evidence="6" id="KW-0449">Lipoprotein</keyword>
<dbReference type="EMBL" id="WLVL01000028">
    <property type="protein sequence ID" value="MTB71872.1"/>
    <property type="molecule type" value="Genomic_DNA"/>
</dbReference>
<evidence type="ECO:0000256" key="8">
    <source>
        <dbReference type="SAM" id="SignalP"/>
    </source>
</evidence>
<feature type="domain" description="ABC transporter substrate-binding protein PnrA-like" evidence="9">
    <location>
        <begin position="46"/>
        <end position="347"/>
    </location>
</feature>
<keyword evidence="5" id="KW-0472">Membrane</keyword>